<organism evidence="1 2">
    <name type="scientific">Oesophagostomum dentatum</name>
    <name type="common">Nodular worm</name>
    <dbReference type="NCBI Taxonomy" id="61180"/>
    <lineage>
        <taxon>Eukaryota</taxon>
        <taxon>Metazoa</taxon>
        <taxon>Ecdysozoa</taxon>
        <taxon>Nematoda</taxon>
        <taxon>Chromadorea</taxon>
        <taxon>Rhabditida</taxon>
        <taxon>Rhabditina</taxon>
        <taxon>Rhabditomorpha</taxon>
        <taxon>Strongyloidea</taxon>
        <taxon>Strongylidae</taxon>
        <taxon>Oesophagostomum</taxon>
    </lineage>
</organism>
<dbReference type="AlphaFoldDB" id="A0A0B1SYJ1"/>
<proteinExistence type="predicted"/>
<accession>A0A0B1SYJ1</accession>
<dbReference type="Proteomes" id="UP000053660">
    <property type="component" value="Unassembled WGS sequence"/>
</dbReference>
<gene>
    <name evidence="1" type="ORF">OESDEN_11644</name>
</gene>
<reference evidence="1 2" key="1">
    <citation type="submission" date="2014-03" db="EMBL/GenBank/DDBJ databases">
        <title>Draft genome of the hookworm Oesophagostomum dentatum.</title>
        <authorList>
            <person name="Mitreva M."/>
        </authorList>
    </citation>
    <scope>NUCLEOTIDE SEQUENCE [LARGE SCALE GENOMIC DNA]</scope>
    <source>
        <strain evidence="1 2">OD-Hann</strain>
    </source>
</reference>
<evidence type="ECO:0000313" key="2">
    <source>
        <dbReference type="Proteomes" id="UP000053660"/>
    </source>
</evidence>
<feature type="non-terminal residue" evidence="1">
    <location>
        <position position="86"/>
    </location>
</feature>
<dbReference type="EMBL" id="KN555649">
    <property type="protein sequence ID" value="KHJ88562.1"/>
    <property type="molecule type" value="Genomic_DNA"/>
</dbReference>
<name>A0A0B1SYJ1_OESDE</name>
<protein>
    <submittedName>
        <fullName evidence="1">Uncharacterized protein</fullName>
    </submittedName>
</protein>
<sequence length="86" mass="9738">MDGMACRQCIASCIMHQLRLNRFPLEIPLLSPNGRPLDLLHALLPVSLVSLIIEKSYNYLYKAEHPDAFFTQCPQCLVPLTLAQKN</sequence>
<evidence type="ECO:0000313" key="1">
    <source>
        <dbReference type="EMBL" id="KHJ88562.1"/>
    </source>
</evidence>
<keyword evidence="2" id="KW-1185">Reference proteome</keyword>